<dbReference type="Proteomes" id="UP000886749">
    <property type="component" value="Unassembled WGS sequence"/>
</dbReference>
<proteinExistence type="predicted"/>
<dbReference type="InterPro" id="IPR053712">
    <property type="entry name" value="Bac_CellDiv_Activator"/>
</dbReference>
<keyword evidence="1" id="KW-0175">Coiled coil</keyword>
<dbReference type="GO" id="GO:0051301">
    <property type="term" value="P:cell division"/>
    <property type="evidence" value="ECO:0007669"/>
    <property type="project" value="UniProtKB-KW"/>
</dbReference>
<dbReference type="InterPro" id="IPR036192">
    <property type="entry name" value="Cell_div_ZapA-like_sf"/>
</dbReference>
<dbReference type="AlphaFoldDB" id="A0A9D1AJM9"/>
<reference evidence="2" key="2">
    <citation type="journal article" date="2021" name="PeerJ">
        <title>Extensive microbial diversity within the chicken gut microbiome revealed by metagenomics and culture.</title>
        <authorList>
            <person name="Gilroy R."/>
            <person name="Ravi A."/>
            <person name="Getino M."/>
            <person name="Pursley I."/>
            <person name="Horton D.L."/>
            <person name="Alikhan N.F."/>
            <person name="Baker D."/>
            <person name="Gharbi K."/>
            <person name="Hall N."/>
            <person name="Watson M."/>
            <person name="Adriaenssens E.M."/>
            <person name="Foster-Nyarko E."/>
            <person name="Jarju S."/>
            <person name="Secka A."/>
            <person name="Antonio M."/>
            <person name="Oren A."/>
            <person name="Chaudhuri R.R."/>
            <person name="La Ragione R."/>
            <person name="Hildebrand F."/>
            <person name="Pallen M.J."/>
        </authorList>
    </citation>
    <scope>NUCLEOTIDE SEQUENCE</scope>
    <source>
        <strain evidence="2">CHK184-25365</strain>
    </source>
</reference>
<keyword evidence="2" id="KW-0131">Cell cycle</keyword>
<sequence>MNNKVKVTIAGKNYVLNTDETERYTRMLAGKLDKDLDQVMQADDTIGLTDSVILTALDYLDQYKKASDDADNLRGQLTTYIDESNKLSSKLEAAQKELKKQQQLIQQEVAKAVEAKNAQIKELNELLESSRQKAKELENQIGFMSLKEKLENGSNQ</sequence>
<dbReference type="EMBL" id="DVGY01000142">
    <property type="protein sequence ID" value="HIR41420.1"/>
    <property type="molecule type" value="Genomic_DNA"/>
</dbReference>
<accession>A0A9D1AJM9</accession>
<dbReference type="Gene3D" id="6.10.250.790">
    <property type="match status" value="1"/>
</dbReference>
<reference evidence="2" key="1">
    <citation type="submission" date="2020-10" db="EMBL/GenBank/DDBJ databases">
        <authorList>
            <person name="Gilroy R."/>
        </authorList>
    </citation>
    <scope>NUCLEOTIDE SEQUENCE</scope>
    <source>
        <strain evidence="2">CHK184-25365</strain>
    </source>
</reference>
<dbReference type="SUPFAM" id="SSF102829">
    <property type="entry name" value="Cell division protein ZapA-like"/>
    <property type="match status" value="1"/>
</dbReference>
<organism evidence="2 3">
    <name type="scientific">Candidatus Egerieicola pullicola</name>
    <dbReference type="NCBI Taxonomy" id="2840775"/>
    <lineage>
        <taxon>Bacteria</taxon>
        <taxon>Bacillati</taxon>
        <taxon>Bacillota</taxon>
        <taxon>Clostridia</taxon>
        <taxon>Eubacteriales</taxon>
        <taxon>Oscillospiraceae</taxon>
        <taxon>Oscillospiraceae incertae sedis</taxon>
        <taxon>Candidatus Egerieicola</taxon>
    </lineage>
</organism>
<evidence type="ECO:0000256" key="1">
    <source>
        <dbReference type="SAM" id="Coils"/>
    </source>
</evidence>
<evidence type="ECO:0000313" key="3">
    <source>
        <dbReference type="Proteomes" id="UP000886749"/>
    </source>
</evidence>
<dbReference type="Pfam" id="PF05164">
    <property type="entry name" value="ZapA"/>
    <property type="match status" value="1"/>
</dbReference>
<comment type="caution">
    <text evidence="2">The sequence shown here is derived from an EMBL/GenBank/DDBJ whole genome shotgun (WGS) entry which is preliminary data.</text>
</comment>
<dbReference type="InterPro" id="IPR007838">
    <property type="entry name" value="Cell_div_ZapA-like"/>
</dbReference>
<protein>
    <submittedName>
        <fullName evidence="2">Cell division protein ZapA</fullName>
    </submittedName>
</protein>
<gene>
    <name evidence="2" type="ORF">IAB36_06310</name>
</gene>
<feature type="coiled-coil region" evidence="1">
    <location>
        <begin position="77"/>
        <end position="147"/>
    </location>
</feature>
<keyword evidence="2" id="KW-0132">Cell division</keyword>
<name>A0A9D1AJM9_9FIRM</name>
<evidence type="ECO:0000313" key="2">
    <source>
        <dbReference type="EMBL" id="HIR41420.1"/>
    </source>
</evidence>